<dbReference type="SUPFAM" id="SSF81296">
    <property type="entry name" value="E set domains"/>
    <property type="match status" value="1"/>
</dbReference>
<sequence length="593" mass="58802" precursor="true">MTALLDLRSRLVRWLLALVAVAGPLPSAQAQVFGPAESFALPGKPAGLAVGDLDLDGVVDVVVTLPNLAQVAILYGLSGGGFAPAVTHATAAEPVAVTLGDLNGDGRLDIAVACRGSIGVTLLLGKPTGGLFTAGETWATGLAPGSHEPAAVTLADLDRDGDLDVAVGHRAGGFVGVRLGDGDGSLGALFQYDVGGEVRNLVAGSIDGDVYPELVVAADIGGTKILRNQSGSGFTVETQPGTFGGFTAWVELGDADGDGDLDLLWLEDDGIDICTELAPNDGSGVFLTSQVVHVTFSSTNFRATRFGLLDGDAELDVVSTGSTGSQQNESIEVAFGLSGLAVAPQCAQTSAGALAAFELADLDGDGRSELLGTDMVHRTLDVLPGGACGLAPQIASVTPASAPTVGQGSTEVTLSGCSLDDVTSVTVGGLAAVYQGSGCGDQLTFQLPLALPLGTTSIDVVGPAGSAGASIEIVAPSAPVLKILPTGAFSIGGGAELAVGAGPGDLILVIASINNLPSQISGLIELELGGDFSFILLFASVAVPSGEGALIVPVPTTGMPLGGTFYIQTAVATAGGPALPLPTSPLVAGVVVL</sequence>
<dbReference type="Proteomes" id="UP000316921">
    <property type="component" value="Chromosome"/>
</dbReference>
<dbReference type="InterPro" id="IPR014756">
    <property type="entry name" value="Ig_E-set"/>
</dbReference>
<dbReference type="Gene3D" id="2.60.40.10">
    <property type="entry name" value="Immunoglobulins"/>
    <property type="match status" value="1"/>
</dbReference>
<dbReference type="InterPro" id="IPR013517">
    <property type="entry name" value="FG-GAP"/>
</dbReference>
<dbReference type="PANTHER" id="PTHR45460">
    <property type="entry name" value="SIMILAR TO CYSTEINE PROTEINASE"/>
    <property type="match status" value="1"/>
</dbReference>
<dbReference type="InterPro" id="IPR013783">
    <property type="entry name" value="Ig-like_fold"/>
</dbReference>
<feature type="signal peptide" evidence="2">
    <location>
        <begin position="1"/>
        <end position="30"/>
    </location>
</feature>
<name>A0A518BMZ4_9BACT</name>
<evidence type="ECO:0000313" key="4">
    <source>
        <dbReference type="Proteomes" id="UP000316921"/>
    </source>
</evidence>
<proteinExistence type="predicted"/>
<protein>
    <submittedName>
        <fullName evidence="3">FG-GAP repeat protein</fullName>
    </submittedName>
</protein>
<dbReference type="InterPro" id="IPR028994">
    <property type="entry name" value="Integrin_alpha_N"/>
</dbReference>
<reference evidence="3 4" key="1">
    <citation type="submission" date="2019-02" db="EMBL/GenBank/DDBJ databases">
        <title>Deep-cultivation of Planctomycetes and their phenomic and genomic characterization uncovers novel biology.</title>
        <authorList>
            <person name="Wiegand S."/>
            <person name="Jogler M."/>
            <person name="Boedeker C."/>
            <person name="Pinto D."/>
            <person name="Vollmers J."/>
            <person name="Rivas-Marin E."/>
            <person name="Kohn T."/>
            <person name="Peeters S.H."/>
            <person name="Heuer A."/>
            <person name="Rast P."/>
            <person name="Oberbeckmann S."/>
            <person name="Bunk B."/>
            <person name="Jeske O."/>
            <person name="Meyerdierks A."/>
            <person name="Storesund J.E."/>
            <person name="Kallscheuer N."/>
            <person name="Luecker S."/>
            <person name="Lage O.M."/>
            <person name="Pohl T."/>
            <person name="Merkel B.J."/>
            <person name="Hornburger P."/>
            <person name="Mueller R.-W."/>
            <person name="Bruemmer F."/>
            <person name="Labrenz M."/>
            <person name="Spormann A.M."/>
            <person name="Op den Camp H."/>
            <person name="Overmann J."/>
            <person name="Amann R."/>
            <person name="Jetten M.S.M."/>
            <person name="Mascher T."/>
            <person name="Medema M.H."/>
            <person name="Devos D.P."/>
            <person name="Kaster A.-K."/>
            <person name="Ovreas L."/>
            <person name="Rohde M."/>
            <person name="Galperin M.Y."/>
            <person name="Jogler C."/>
        </authorList>
    </citation>
    <scope>NUCLEOTIDE SEQUENCE [LARGE SCALE GENOMIC DNA]</scope>
    <source>
        <strain evidence="3 4">Pla133</strain>
    </source>
</reference>
<accession>A0A518BMZ4</accession>
<organism evidence="3 4">
    <name type="scientific">Engelhardtia mirabilis</name>
    <dbReference type="NCBI Taxonomy" id="2528011"/>
    <lineage>
        <taxon>Bacteria</taxon>
        <taxon>Pseudomonadati</taxon>
        <taxon>Planctomycetota</taxon>
        <taxon>Planctomycetia</taxon>
        <taxon>Planctomycetia incertae sedis</taxon>
        <taxon>Engelhardtia</taxon>
    </lineage>
</organism>
<dbReference type="AlphaFoldDB" id="A0A518BMZ4"/>
<dbReference type="SUPFAM" id="SSF69318">
    <property type="entry name" value="Integrin alpha N-terminal domain"/>
    <property type="match status" value="1"/>
</dbReference>
<gene>
    <name evidence="3" type="ORF">Pla133_34230</name>
</gene>
<dbReference type="KEGG" id="pbap:Pla133_34230"/>
<keyword evidence="1 2" id="KW-0732">Signal</keyword>
<dbReference type="RefSeq" id="WP_145067244.1">
    <property type="nucleotide sequence ID" value="NZ_CP036287.1"/>
</dbReference>
<feature type="chain" id="PRO_5022193753" evidence="2">
    <location>
        <begin position="31"/>
        <end position="593"/>
    </location>
</feature>
<dbReference type="Pfam" id="PF13517">
    <property type="entry name" value="FG-GAP_3"/>
    <property type="match status" value="2"/>
</dbReference>
<dbReference type="PANTHER" id="PTHR45460:SF2">
    <property type="entry name" value="ALPHA 1,3 GLUCANASE, GH71 FAMILY (EUROFUNG)"/>
    <property type="match status" value="1"/>
</dbReference>
<keyword evidence="4" id="KW-1185">Reference proteome</keyword>
<dbReference type="Gene3D" id="2.130.10.130">
    <property type="entry name" value="Integrin alpha, N-terminal"/>
    <property type="match status" value="1"/>
</dbReference>
<dbReference type="EMBL" id="CP036287">
    <property type="protein sequence ID" value="QDU68327.1"/>
    <property type="molecule type" value="Genomic_DNA"/>
</dbReference>
<evidence type="ECO:0000256" key="2">
    <source>
        <dbReference type="SAM" id="SignalP"/>
    </source>
</evidence>
<evidence type="ECO:0000313" key="3">
    <source>
        <dbReference type="EMBL" id="QDU68327.1"/>
    </source>
</evidence>
<evidence type="ECO:0000256" key="1">
    <source>
        <dbReference type="ARBA" id="ARBA00022729"/>
    </source>
</evidence>